<protein>
    <submittedName>
        <fullName evidence="1">Uncharacterized protein</fullName>
    </submittedName>
</protein>
<reference evidence="1 2" key="1">
    <citation type="submission" date="2020-06" db="EMBL/GenBank/DDBJ databases">
        <title>Genome sequence of Paramixta manurensis strain PD-1.</title>
        <authorList>
            <person name="Lee C.W."/>
            <person name="Kim J."/>
        </authorList>
    </citation>
    <scope>NUCLEOTIDE SEQUENCE [LARGE SCALE GENOMIC DNA]</scope>
    <source>
        <strain evidence="1 2">PD-1</strain>
    </source>
</reference>
<dbReference type="EMBL" id="CP054212">
    <property type="protein sequence ID" value="QKJ85769.1"/>
    <property type="molecule type" value="Genomic_DNA"/>
</dbReference>
<accession>A0A6M8U803</accession>
<evidence type="ECO:0000313" key="2">
    <source>
        <dbReference type="Proteomes" id="UP000505325"/>
    </source>
</evidence>
<dbReference type="AlphaFoldDB" id="A0A6M8U803"/>
<dbReference type="RefSeq" id="WP_173632828.1">
    <property type="nucleotide sequence ID" value="NZ_CP054212.1"/>
</dbReference>
<gene>
    <name evidence="1" type="ORF">PMPD1_0797</name>
</gene>
<organism evidence="1 2">
    <name type="scientific">Paramixta manurensis</name>
    <dbReference type="NCBI Taxonomy" id="2740817"/>
    <lineage>
        <taxon>Bacteria</taxon>
        <taxon>Pseudomonadati</taxon>
        <taxon>Pseudomonadota</taxon>
        <taxon>Gammaproteobacteria</taxon>
        <taxon>Enterobacterales</taxon>
        <taxon>Erwiniaceae</taxon>
        <taxon>Paramixta</taxon>
    </lineage>
</organism>
<dbReference type="Proteomes" id="UP000505325">
    <property type="component" value="Chromosome"/>
</dbReference>
<dbReference type="GO" id="GO:0030254">
    <property type="term" value="P:protein secretion by the type III secretion system"/>
    <property type="evidence" value="ECO:0007669"/>
    <property type="project" value="InterPro"/>
</dbReference>
<evidence type="ECO:0000313" key="1">
    <source>
        <dbReference type="EMBL" id="QKJ85769.1"/>
    </source>
</evidence>
<name>A0A6M8U803_9GAMM</name>
<dbReference type="KEGG" id="pmak:PMPD1_0797"/>
<sequence length="321" mass="34701">MYRQPGNQALNSVLHQRHQSTAATWDNPLPPEAKEWLLQAALHYGVSHTQAARFAAEGRITLDALTVVMVCLRHEPVPFWLALGYLPPPGELHPTVWHHALLRSNDVAMAMNGSSFGIDNGGNAILTKPLPFDSPEDAGQLAACLNDFNTLASSLTDLLLELKPPAQPAASPAQHQPSSPDDRLMEQAMLKTWHVPLMTQVCEVLGPAARLSVYDGCLCAIDFPERQITLLGDGDERHLLIATAVSARFSEEKMHPELLRANSELMALSQCAFSLSSSGVSLLSRLDSQALNANDIAGWLADFMTLATACDLSPSAAATTR</sequence>
<keyword evidence="2" id="KW-1185">Reference proteome</keyword>
<proteinExistence type="predicted"/>